<protein>
    <submittedName>
        <fullName evidence="1">24270_t:CDS:1</fullName>
    </submittedName>
</protein>
<organism evidence="1 2">
    <name type="scientific">Racocetra persica</name>
    <dbReference type="NCBI Taxonomy" id="160502"/>
    <lineage>
        <taxon>Eukaryota</taxon>
        <taxon>Fungi</taxon>
        <taxon>Fungi incertae sedis</taxon>
        <taxon>Mucoromycota</taxon>
        <taxon>Glomeromycotina</taxon>
        <taxon>Glomeromycetes</taxon>
        <taxon>Diversisporales</taxon>
        <taxon>Gigasporaceae</taxon>
        <taxon>Racocetra</taxon>
    </lineage>
</organism>
<dbReference type="Proteomes" id="UP000789920">
    <property type="component" value="Unassembled WGS sequence"/>
</dbReference>
<sequence length="57" mass="6624">SFNDDETEVLIARVSLFPKTINSELILPDTIIPRELSLKRQLYLFNEVAQHIQNPDK</sequence>
<accession>A0ACA9RSV6</accession>
<evidence type="ECO:0000313" key="2">
    <source>
        <dbReference type="Proteomes" id="UP000789920"/>
    </source>
</evidence>
<name>A0ACA9RSV6_9GLOM</name>
<feature type="non-terminal residue" evidence="1">
    <location>
        <position position="57"/>
    </location>
</feature>
<dbReference type="EMBL" id="CAJVQC010068107">
    <property type="protein sequence ID" value="CAG8807799.1"/>
    <property type="molecule type" value="Genomic_DNA"/>
</dbReference>
<reference evidence="1" key="1">
    <citation type="submission" date="2021-06" db="EMBL/GenBank/DDBJ databases">
        <authorList>
            <person name="Kallberg Y."/>
            <person name="Tangrot J."/>
            <person name="Rosling A."/>
        </authorList>
    </citation>
    <scope>NUCLEOTIDE SEQUENCE</scope>
    <source>
        <strain evidence="1">MA461A</strain>
    </source>
</reference>
<feature type="non-terminal residue" evidence="1">
    <location>
        <position position="1"/>
    </location>
</feature>
<evidence type="ECO:0000313" key="1">
    <source>
        <dbReference type="EMBL" id="CAG8807799.1"/>
    </source>
</evidence>
<keyword evidence="2" id="KW-1185">Reference proteome</keyword>
<comment type="caution">
    <text evidence="1">The sequence shown here is derived from an EMBL/GenBank/DDBJ whole genome shotgun (WGS) entry which is preliminary data.</text>
</comment>
<gene>
    <name evidence="1" type="ORF">RPERSI_LOCUS22462</name>
</gene>
<proteinExistence type="predicted"/>